<reference evidence="2 3" key="1">
    <citation type="journal article" date="2012" name="New Phytol.">
        <title>Insight into trade-off between wood decay and parasitism from the genome of a fungal forest pathogen.</title>
        <authorList>
            <person name="Olson A."/>
            <person name="Aerts A."/>
            <person name="Asiegbu F."/>
            <person name="Belbahri L."/>
            <person name="Bouzid O."/>
            <person name="Broberg A."/>
            <person name="Canback B."/>
            <person name="Coutinho P.M."/>
            <person name="Cullen D."/>
            <person name="Dalman K."/>
            <person name="Deflorio G."/>
            <person name="van Diepen L.T."/>
            <person name="Dunand C."/>
            <person name="Duplessis S."/>
            <person name="Durling M."/>
            <person name="Gonthier P."/>
            <person name="Grimwood J."/>
            <person name="Fossdal C.G."/>
            <person name="Hansson D."/>
            <person name="Henrissat B."/>
            <person name="Hietala A."/>
            <person name="Himmelstrand K."/>
            <person name="Hoffmeister D."/>
            <person name="Hogberg N."/>
            <person name="James T.Y."/>
            <person name="Karlsson M."/>
            <person name="Kohler A."/>
            <person name="Kues U."/>
            <person name="Lee Y.H."/>
            <person name="Lin Y.C."/>
            <person name="Lind M."/>
            <person name="Lindquist E."/>
            <person name="Lombard V."/>
            <person name="Lucas S."/>
            <person name="Lunden K."/>
            <person name="Morin E."/>
            <person name="Murat C."/>
            <person name="Park J."/>
            <person name="Raffaello T."/>
            <person name="Rouze P."/>
            <person name="Salamov A."/>
            <person name="Schmutz J."/>
            <person name="Solheim H."/>
            <person name="Stahlberg J."/>
            <person name="Velez H."/>
            <person name="de Vries R.P."/>
            <person name="Wiebenga A."/>
            <person name="Woodward S."/>
            <person name="Yakovlev I."/>
            <person name="Garbelotto M."/>
            <person name="Martin F."/>
            <person name="Grigoriev I.V."/>
            <person name="Stenlid J."/>
        </authorList>
    </citation>
    <scope>NUCLEOTIDE SEQUENCE [LARGE SCALE GENOMIC DNA]</scope>
    <source>
        <strain evidence="2 3">TC 32-1</strain>
    </source>
</reference>
<evidence type="ECO:0000256" key="1">
    <source>
        <dbReference type="SAM" id="MobiDB-lite"/>
    </source>
</evidence>
<dbReference type="OrthoDB" id="359154at2759"/>
<evidence type="ECO:0000313" key="3">
    <source>
        <dbReference type="Proteomes" id="UP000030671"/>
    </source>
</evidence>
<protein>
    <recommendedName>
        <fullName evidence="4">KOW domain-containing protein</fullName>
    </recommendedName>
</protein>
<dbReference type="KEGG" id="hir:HETIRDRAFT_314083"/>
<sequence length="363" mass="42567">MSWSTRQVRTATTALPWTKDFRHLQSFPRHWLKRFSFADQNIKAARVKDRIKYWNIVPGDQVRVRGDESERILEVSRINKLTNRVYLKGMGETSSSRTGVKNVHYSRCQLFIGNHEFPPKGNAKEPRVVPVFATRLGTSQPHWLPTHHRYEWDRFAAATTPRLPAQTHQTDRVRIPWPKVEEPVRAQPTRYDTTAEAVTAITYKPFALPSTLKAPVPELAYEKGYIQSLFNPQARSFDASAPVEVHLHKELSNPHGRAKKQARWQARRAWRQTLLSDYVRAEMKELKGRTRAEARAEGTWKWSQRLVDERADERRRRWKSRGAQTRMERRKVRKERKAVKEGERLKRLVLHEAPNQVIPQPQQ</sequence>
<proteinExistence type="predicted"/>
<dbReference type="Proteomes" id="UP000030671">
    <property type="component" value="Unassembled WGS sequence"/>
</dbReference>
<dbReference type="EMBL" id="KI925456">
    <property type="protein sequence ID" value="ETW84255.1"/>
    <property type="molecule type" value="Genomic_DNA"/>
</dbReference>
<keyword evidence="3" id="KW-1185">Reference proteome</keyword>
<evidence type="ECO:0008006" key="4">
    <source>
        <dbReference type="Google" id="ProtNLM"/>
    </source>
</evidence>
<dbReference type="AlphaFoldDB" id="W4KG15"/>
<dbReference type="STRING" id="747525.W4KG15"/>
<feature type="compositionally biased region" description="Basic residues" evidence="1">
    <location>
        <begin position="328"/>
        <end position="337"/>
    </location>
</feature>
<accession>W4KG15</accession>
<dbReference type="eggNOG" id="ENOG502S960">
    <property type="taxonomic scope" value="Eukaryota"/>
</dbReference>
<dbReference type="InParanoid" id="W4KG15"/>
<organism evidence="2 3">
    <name type="scientific">Heterobasidion irregulare (strain TC 32-1)</name>
    <dbReference type="NCBI Taxonomy" id="747525"/>
    <lineage>
        <taxon>Eukaryota</taxon>
        <taxon>Fungi</taxon>
        <taxon>Dikarya</taxon>
        <taxon>Basidiomycota</taxon>
        <taxon>Agaricomycotina</taxon>
        <taxon>Agaricomycetes</taxon>
        <taxon>Russulales</taxon>
        <taxon>Bondarzewiaceae</taxon>
        <taxon>Heterobasidion</taxon>
        <taxon>Heterobasidion annosum species complex</taxon>
    </lineage>
</organism>
<dbReference type="RefSeq" id="XP_009543944.1">
    <property type="nucleotide sequence ID" value="XM_009545649.1"/>
</dbReference>
<dbReference type="HOGENOM" id="CLU_055001_0_0_1"/>
<gene>
    <name evidence="2" type="ORF">HETIRDRAFT_314083</name>
</gene>
<dbReference type="GeneID" id="20670088"/>
<name>W4KG15_HETIT</name>
<feature type="region of interest" description="Disordered" evidence="1">
    <location>
        <begin position="313"/>
        <end position="363"/>
    </location>
</feature>
<evidence type="ECO:0000313" key="2">
    <source>
        <dbReference type="EMBL" id="ETW84255.1"/>
    </source>
</evidence>
<feature type="compositionally biased region" description="Basic and acidic residues" evidence="1">
    <location>
        <begin position="338"/>
        <end position="350"/>
    </location>
</feature>